<reference evidence="1" key="1">
    <citation type="submission" date="2024-03" db="EMBL/GenBank/DDBJ databases">
        <title>Diverse circular DNA viruses in blood, oral, and fecal samples of captive lemurs.</title>
        <authorList>
            <person name="Paietta E.N."/>
            <person name="Kraberger S."/>
            <person name="Lund M.C."/>
            <person name="Custer J.M."/>
            <person name="Vargas K.M."/>
            <person name="Ehmke E.E."/>
            <person name="Yoder A.D."/>
            <person name="Varsani A."/>
        </authorList>
    </citation>
    <scope>NUCLEOTIDE SEQUENCE</scope>
    <source>
        <strain evidence="1">Duke_21_1</strain>
    </source>
</reference>
<evidence type="ECO:0000313" key="1">
    <source>
        <dbReference type="EMBL" id="XCD03668.1"/>
    </source>
</evidence>
<proteinExistence type="predicted"/>
<protein>
    <submittedName>
        <fullName evidence="1">Uncharacterized protein</fullName>
    </submittedName>
</protein>
<name>A0AAU8AUT0_9CAUD</name>
<organism evidence="1">
    <name type="scientific">Dulem virus 40</name>
    <dbReference type="NCBI Taxonomy" id="3145758"/>
    <lineage>
        <taxon>Viruses</taxon>
        <taxon>Duplodnaviria</taxon>
        <taxon>Heunggongvirae</taxon>
        <taxon>Uroviricota</taxon>
        <taxon>Caudoviricetes</taxon>
    </lineage>
</organism>
<accession>A0AAU8AUT0</accession>
<sequence>MTEKDKNLIARARKLPPSRWAEIDNLIEQADTDKAIEALRTIQKAKHHAMEYTCGLL</sequence>
<dbReference type="EMBL" id="PP511379">
    <property type="protein sequence ID" value="XCD03668.1"/>
    <property type="molecule type" value="Genomic_DNA"/>
</dbReference>